<reference evidence="2" key="1">
    <citation type="submission" date="2020-05" db="EMBL/GenBank/DDBJ databases">
        <title>Phylogenomic resolution of chytrid fungi.</title>
        <authorList>
            <person name="Stajich J.E."/>
            <person name="Amses K."/>
            <person name="Simmons R."/>
            <person name="Seto K."/>
            <person name="Myers J."/>
            <person name="Bonds A."/>
            <person name="Quandt C.A."/>
            <person name="Barry K."/>
            <person name="Liu P."/>
            <person name="Grigoriev I."/>
            <person name="Longcore J.E."/>
            <person name="James T.Y."/>
        </authorList>
    </citation>
    <scope>NUCLEOTIDE SEQUENCE</scope>
    <source>
        <strain evidence="2">JEL0513</strain>
    </source>
</reference>
<accession>A0AAD5SV52</accession>
<dbReference type="EMBL" id="JADGJH010001669">
    <property type="protein sequence ID" value="KAJ3111080.1"/>
    <property type="molecule type" value="Genomic_DNA"/>
</dbReference>
<feature type="region of interest" description="Disordered" evidence="1">
    <location>
        <begin position="94"/>
        <end position="123"/>
    </location>
</feature>
<dbReference type="AlphaFoldDB" id="A0AAD5SV52"/>
<dbReference type="Proteomes" id="UP001211907">
    <property type="component" value="Unassembled WGS sequence"/>
</dbReference>
<protein>
    <submittedName>
        <fullName evidence="2">Uncharacterized protein</fullName>
    </submittedName>
</protein>
<proteinExistence type="predicted"/>
<sequence length="123" mass="13418">DLNLRSDKDSSLNEDLPSSDLEKSTRPFAADYEPFYFLALARLPLGSVPKGLTGCFHRTIYPGMTTLNFSTSVTLSKVSDDTNEGTISDLKASTDSFIGDNLDDSSFSDPSDLDSFDTVSEEE</sequence>
<organism evidence="2 3">
    <name type="scientific">Physocladia obscura</name>
    <dbReference type="NCBI Taxonomy" id="109957"/>
    <lineage>
        <taxon>Eukaryota</taxon>
        <taxon>Fungi</taxon>
        <taxon>Fungi incertae sedis</taxon>
        <taxon>Chytridiomycota</taxon>
        <taxon>Chytridiomycota incertae sedis</taxon>
        <taxon>Chytridiomycetes</taxon>
        <taxon>Chytridiales</taxon>
        <taxon>Chytriomycetaceae</taxon>
        <taxon>Physocladia</taxon>
    </lineage>
</organism>
<feature type="region of interest" description="Disordered" evidence="1">
    <location>
        <begin position="1"/>
        <end position="23"/>
    </location>
</feature>
<evidence type="ECO:0000256" key="1">
    <source>
        <dbReference type="SAM" id="MobiDB-lite"/>
    </source>
</evidence>
<feature type="non-terminal residue" evidence="2">
    <location>
        <position position="1"/>
    </location>
</feature>
<evidence type="ECO:0000313" key="2">
    <source>
        <dbReference type="EMBL" id="KAJ3111080.1"/>
    </source>
</evidence>
<evidence type="ECO:0000313" key="3">
    <source>
        <dbReference type="Proteomes" id="UP001211907"/>
    </source>
</evidence>
<feature type="compositionally biased region" description="Acidic residues" evidence="1">
    <location>
        <begin position="111"/>
        <end position="123"/>
    </location>
</feature>
<name>A0AAD5SV52_9FUNG</name>
<keyword evidence="3" id="KW-1185">Reference proteome</keyword>
<comment type="caution">
    <text evidence="2">The sequence shown here is derived from an EMBL/GenBank/DDBJ whole genome shotgun (WGS) entry which is preliminary data.</text>
</comment>
<feature type="compositionally biased region" description="Basic and acidic residues" evidence="1">
    <location>
        <begin position="1"/>
        <end position="11"/>
    </location>
</feature>
<gene>
    <name evidence="2" type="ORF">HK100_002810</name>
</gene>